<evidence type="ECO:0000256" key="1">
    <source>
        <dbReference type="SAM" id="SignalP"/>
    </source>
</evidence>
<name>A0AAD5QXJ0_PARTN</name>
<dbReference type="Proteomes" id="UP001196413">
    <property type="component" value="Unassembled WGS sequence"/>
</dbReference>
<feature type="chain" id="PRO_5042110965" evidence="1">
    <location>
        <begin position="20"/>
        <end position="117"/>
    </location>
</feature>
<proteinExistence type="predicted"/>
<accession>A0AAD5QXJ0</accession>
<evidence type="ECO:0000313" key="3">
    <source>
        <dbReference type="Proteomes" id="UP001196413"/>
    </source>
</evidence>
<keyword evidence="3" id="KW-1185">Reference proteome</keyword>
<dbReference type="EMBL" id="JAHQIW010004850">
    <property type="protein sequence ID" value="KAJ1364031.1"/>
    <property type="molecule type" value="Genomic_DNA"/>
</dbReference>
<gene>
    <name evidence="2" type="ORF">KIN20_024017</name>
</gene>
<dbReference type="AlphaFoldDB" id="A0AAD5QXJ0"/>
<organism evidence="2 3">
    <name type="scientific">Parelaphostrongylus tenuis</name>
    <name type="common">Meningeal worm</name>
    <dbReference type="NCBI Taxonomy" id="148309"/>
    <lineage>
        <taxon>Eukaryota</taxon>
        <taxon>Metazoa</taxon>
        <taxon>Ecdysozoa</taxon>
        <taxon>Nematoda</taxon>
        <taxon>Chromadorea</taxon>
        <taxon>Rhabditida</taxon>
        <taxon>Rhabditina</taxon>
        <taxon>Rhabditomorpha</taxon>
        <taxon>Strongyloidea</taxon>
        <taxon>Metastrongylidae</taxon>
        <taxon>Parelaphostrongylus</taxon>
    </lineage>
</organism>
<feature type="signal peptide" evidence="1">
    <location>
        <begin position="1"/>
        <end position="19"/>
    </location>
</feature>
<keyword evidence="1" id="KW-0732">Signal</keyword>
<evidence type="ECO:0000313" key="2">
    <source>
        <dbReference type="EMBL" id="KAJ1364031.1"/>
    </source>
</evidence>
<comment type="caution">
    <text evidence="2">The sequence shown here is derived from an EMBL/GenBank/DDBJ whole genome shotgun (WGS) entry which is preliminary data.</text>
</comment>
<sequence length="117" mass="13638">MALLFLLLLIAEELSLYNSDPVYHNQKLFALPTVFSNRVRCKESENAIDFDERIDDFKDALDGAPRKILLIWLEFLACVIILNQPHIYICPRGDGSKTIQRFNVYGVIRAYEPRRKH</sequence>
<protein>
    <submittedName>
        <fullName evidence="2">Uncharacterized protein</fullName>
    </submittedName>
</protein>
<reference evidence="2" key="1">
    <citation type="submission" date="2021-06" db="EMBL/GenBank/DDBJ databases">
        <title>Parelaphostrongylus tenuis whole genome reference sequence.</title>
        <authorList>
            <person name="Garwood T.J."/>
            <person name="Larsen P.A."/>
            <person name="Fountain-Jones N.M."/>
            <person name="Garbe J.R."/>
            <person name="Macchietto M.G."/>
            <person name="Kania S.A."/>
            <person name="Gerhold R.W."/>
            <person name="Richards J.E."/>
            <person name="Wolf T.M."/>
        </authorList>
    </citation>
    <scope>NUCLEOTIDE SEQUENCE</scope>
    <source>
        <strain evidence="2">MNPRO001-30</strain>
        <tissue evidence="2">Meninges</tissue>
    </source>
</reference>